<dbReference type="PANTHER" id="PTHR34613">
    <property type="entry name" value="SLL0800 PROTEIN"/>
    <property type="match status" value="1"/>
</dbReference>
<dbReference type="Proteomes" id="UP000248857">
    <property type="component" value="Unassembled WGS sequence"/>
</dbReference>
<dbReference type="OrthoDB" id="458251at2"/>
<dbReference type="InterPro" id="IPR025587">
    <property type="entry name" value="DUF4351"/>
</dbReference>
<dbReference type="Pfam" id="PF14261">
    <property type="entry name" value="DUF4351"/>
    <property type="match status" value="1"/>
</dbReference>
<dbReference type="InterPro" id="IPR010106">
    <property type="entry name" value="RpnA"/>
</dbReference>
<dbReference type="NCBIfam" id="TIGR01784">
    <property type="entry name" value="T_den_put_tspse"/>
    <property type="match status" value="1"/>
</dbReference>
<dbReference type="EMBL" id="PQWO01000031">
    <property type="protein sequence ID" value="PZD70646.1"/>
    <property type="molecule type" value="Genomic_DNA"/>
</dbReference>
<dbReference type="AlphaFoldDB" id="A0A2W1J979"/>
<accession>A0A2W1J979</accession>
<dbReference type="PANTHER" id="PTHR34613:SF1">
    <property type="entry name" value="SLL6017 PROTEIN"/>
    <property type="match status" value="1"/>
</dbReference>
<evidence type="ECO:0000313" key="2">
    <source>
        <dbReference type="EMBL" id="PZD70646.1"/>
    </source>
</evidence>
<protein>
    <recommendedName>
        <fullName evidence="1">DUF4351 domain-containing protein</fullName>
    </recommendedName>
</protein>
<organism evidence="2 3">
    <name type="scientific">Acaryochloris thomasi RCC1774</name>
    <dbReference type="NCBI Taxonomy" id="1764569"/>
    <lineage>
        <taxon>Bacteria</taxon>
        <taxon>Bacillati</taxon>
        <taxon>Cyanobacteriota</taxon>
        <taxon>Cyanophyceae</taxon>
        <taxon>Acaryochloridales</taxon>
        <taxon>Acaryochloridaceae</taxon>
        <taxon>Acaryochloris</taxon>
        <taxon>Acaryochloris thomasi</taxon>
    </lineage>
</organism>
<name>A0A2W1J979_9CYAN</name>
<evidence type="ECO:0000313" key="3">
    <source>
        <dbReference type="Proteomes" id="UP000248857"/>
    </source>
</evidence>
<dbReference type="RefSeq" id="WP_110988799.1">
    <property type="nucleotide sequence ID" value="NZ_CAWNWM010000031.1"/>
</dbReference>
<evidence type="ECO:0000259" key="1">
    <source>
        <dbReference type="Pfam" id="PF14261"/>
    </source>
</evidence>
<keyword evidence="3" id="KW-1185">Reference proteome</keyword>
<reference evidence="2 3" key="1">
    <citation type="journal article" date="2018" name="Sci. Rep.">
        <title>A novel species of the marine cyanobacterium Acaryochloris with a unique pigment content and lifestyle.</title>
        <authorList>
            <person name="Partensky F."/>
            <person name="Six C."/>
            <person name="Ratin M."/>
            <person name="Garczarek L."/>
            <person name="Vaulot D."/>
            <person name="Probert I."/>
            <person name="Calteau A."/>
            <person name="Gourvil P."/>
            <person name="Marie D."/>
            <person name="Grebert T."/>
            <person name="Bouchier C."/>
            <person name="Le Panse S."/>
            <person name="Gachenot M."/>
            <person name="Rodriguez F."/>
            <person name="Garrido J.L."/>
        </authorList>
    </citation>
    <scope>NUCLEOTIDE SEQUENCE [LARGE SCALE GENOMIC DNA]</scope>
    <source>
        <strain evidence="2 3">RCC1774</strain>
    </source>
</reference>
<gene>
    <name evidence="2" type="ORF">C1752_10367</name>
</gene>
<proteinExistence type="predicted"/>
<comment type="caution">
    <text evidence="2">The sequence shown here is derived from an EMBL/GenBank/DDBJ whole genome shotgun (WGS) entry which is preliminary data.</text>
</comment>
<sequence length="274" mass="31038">MYDNTCKFLAETFSSDFASWLLGQPVVLTQLSPSELAVEPIRADALILLESEGIILHLEFQTEADPTMAFRMLDYRTRAFRRFPNKQMKQVVIYLSPTTSELVYQTAFEILGTRHEFEVVRLWEQPTQSFLNSPGLLPLAVLTQTQDKAQTLRQVAAKAEAIEDERVQSNVTASAAILAGLSLDRDFIYRVLRQDVMQQSVIYQDIKGEGREEGRTAGERSLVLRLLNRRIGEVSPELRSQIEGLDLEQTEELGEALLDFTEQGDLVGWLKANQ</sequence>
<feature type="domain" description="DUF4351" evidence="1">
    <location>
        <begin position="212"/>
        <end position="270"/>
    </location>
</feature>